<comment type="caution">
    <text evidence="3">The sequence shown here is derived from an EMBL/GenBank/DDBJ whole genome shotgun (WGS) entry which is preliminary data.</text>
</comment>
<dbReference type="InterPro" id="IPR023175">
    <property type="entry name" value="Vta1/CALS_N_sf"/>
</dbReference>
<protein>
    <submittedName>
        <fullName evidence="3">Callose synthase 3</fullName>
    </submittedName>
</protein>
<organism evidence="3 4">
    <name type="scientific">Vitis vinifera</name>
    <name type="common">Grape</name>
    <dbReference type="NCBI Taxonomy" id="29760"/>
    <lineage>
        <taxon>Eukaryota</taxon>
        <taxon>Viridiplantae</taxon>
        <taxon>Streptophyta</taxon>
        <taxon>Embryophyta</taxon>
        <taxon>Tracheophyta</taxon>
        <taxon>Spermatophyta</taxon>
        <taxon>Magnoliopsida</taxon>
        <taxon>eudicotyledons</taxon>
        <taxon>Gunneridae</taxon>
        <taxon>Pentapetalae</taxon>
        <taxon>rosids</taxon>
        <taxon>Vitales</taxon>
        <taxon>Vitaceae</taxon>
        <taxon>Viteae</taxon>
        <taxon>Vitis</taxon>
    </lineage>
</organism>
<comment type="subcellular location">
    <subcellularLocation>
        <location evidence="1">Endomembrane system</location>
    </subcellularLocation>
</comment>
<dbReference type="EMBL" id="QGNW01000026">
    <property type="protein sequence ID" value="RVX12899.1"/>
    <property type="molecule type" value="Genomic_DNA"/>
</dbReference>
<dbReference type="GO" id="GO:0012505">
    <property type="term" value="C:endomembrane system"/>
    <property type="evidence" value="ECO:0007669"/>
    <property type="project" value="UniProtKB-SubCell"/>
</dbReference>
<name>A0A438JVE4_VITVI</name>
<proteinExistence type="predicted"/>
<evidence type="ECO:0000313" key="3">
    <source>
        <dbReference type="EMBL" id="RVX12899.1"/>
    </source>
</evidence>
<dbReference type="Proteomes" id="UP000288805">
    <property type="component" value="Unassembled WGS sequence"/>
</dbReference>
<evidence type="ECO:0000256" key="2">
    <source>
        <dbReference type="ARBA" id="ARBA00023136"/>
    </source>
</evidence>
<dbReference type="Gene3D" id="1.25.40.270">
    <property type="entry name" value="Vacuolar protein sorting-associated protein vta1"/>
    <property type="match status" value="1"/>
</dbReference>
<evidence type="ECO:0000256" key="1">
    <source>
        <dbReference type="ARBA" id="ARBA00004308"/>
    </source>
</evidence>
<evidence type="ECO:0000313" key="4">
    <source>
        <dbReference type="Proteomes" id="UP000288805"/>
    </source>
</evidence>
<dbReference type="AlphaFoldDB" id="A0A438JVE4"/>
<sequence length="114" mass="12321">MLLGIDEFHHMVPHARETNRVVAVSSQKNGVQKRLGSAAAAAAAAADHADTDGRESWRVDFDSEVVPSSLVEIAPILRVANEVESSHPRVAYLCEFRLFSSFALIGSSLVAFKS</sequence>
<gene>
    <name evidence="3" type="primary">CALS3_9</name>
    <name evidence="3" type="ORF">CK203_009926</name>
</gene>
<accession>A0A438JVE4</accession>
<reference evidence="3 4" key="1">
    <citation type="journal article" date="2018" name="PLoS Genet.">
        <title>Population sequencing reveals clonal diversity and ancestral inbreeding in the grapevine cultivar Chardonnay.</title>
        <authorList>
            <person name="Roach M.J."/>
            <person name="Johnson D.L."/>
            <person name="Bohlmann J."/>
            <person name="van Vuuren H.J."/>
            <person name="Jones S.J."/>
            <person name="Pretorius I.S."/>
            <person name="Schmidt S.A."/>
            <person name="Borneman A.R."/>
        </authorList>
    </citation>
    <scope>NUCLEOTIDE SEQUENCE [LARGE SCALE GENOMIC DNA]</scope>
    <source>
        <strain evidence="4">cv. Chardonnay</strain>
        <tissue evidence="3">Leaf</tissue>
    </source>
</reference>
<keyword evidence="2" id="KW-0472">Membrane</keyword>